<feature type="compositionally biased region" description="Pro residues" evidence="1">
    <location>
        <begin position="528"/>
        <end position="541"/>
    </location>
</feature>
<keyword evidence="2" id="KW-0812">Transmembrane</keyword>
<gene>
    <name evidence="3" type="ORF">CCMP2556_LOCUS17062</name>
</gene>
<feature type="transmembrane region" description="Helical" evidence="2">
    <location>
        <begin position="174"/>
        <end position="191"/>
    </location>
</feature>
<evidence type="ECO:0000313" key="3">
    <source>
        <dbReference type="EMBL" id="CAK9028339.1"/>
    </source>
</evidence>
<reference evidence="3 4" key="1">
    <citation type="submission" date="2024-02" db="EMBL/GenBank/DDBJ databases">
        <authorList>
            <person name="Chen Y."/>
            <person name="Shah S."/>
            <person name="Dougan E. K."/>
            <person name="Thang M."/>
            <person name="Chan C."/>
        </authorList>
    </citation>
    <scope>NUCLEOTIDE SEQUENCE [LARGE SCALE GENOMIC DNA]</scope>
</reference>
<evidence type="ECO:0000313" key="4">
    <source>
        <dbReference type="Proteomes" id="UP001642484"/>
    </source>
</evidence>
<dbReference type="EMBL" id="CAXAMN010009335">
    <property type="protein sequence ID" value="CAK9028339.1"/>
    <property type="molecule type" value="Genomic_DNA"/>
</dbReference>
<feature type="region of interest" description="Disordered" evidence="1">
    <location>
        <begin position="396"/>
        <end position="425"/>
    </location>
</feature>
<evidence type="ECO:0000256" key="2">
    <source>
        <dbReference type="SAM" id="Phobius"/>
    </source>
</evidence>
<feature type="transmembrane region" description="Helical" evidence="2">
    <location>
        <begin position="101"/>
        <end position="120"/>
    </location>
</feature>
<sequence length="666" mass="74009">MAWAERVRWLDQRFELEADETAFKLHLVRLRRCVTLLGCFSFCGSFAISQALWAMPVMDERQLTLGETIHCFSVFISTILSFILAIASASCPRSSWSWEPFWAFLFLTLSTLLATRWHMIPAAGPSTAMLIVFVVVVLLAALPLRLWLSTSVAVLTFVASFISSWLHAEGSYDVGAGMFFCLFLLPIFYVYESDQRQIVLQESIRTLTPKPLAWTNVLGTGASSPVESRSSLRPGRRGDAKMAVICCRTDFRIEEVGPHEQAFFGEDVSNKELLHFFKGEDRQAVAMVLADDGIHQSVSVNTDFFQGRQMVCRLTPSGLSEPKWLAIFCKAKHAIPVDAEKSKAKLVDGYTQTQEDQKAPVRLPRTSTWTSSRTIQVTGIEKGGASCPTTYYAGGREEKGKRKAATLPVRTNRSRSPSIDGEGLTKRDMRDISEFDNQVSLDISLSRFSQVNQGDHIPNQSSSLPLMRKNRLSIDDCRDGGRSLSYSFSLSARDSGSNNSKAVRTDATTQTDLVWNNLGWHCRACAKPPRPQGPHDPPPEPSSSRRSYPPFSAVKYMQGGWTLVRGPVGVAEWLQEFLIVGTTVHSKSHHFPLLLGTNDSVQMAGGAVTVLADGSLKRVGKSGHCFYFQRSDDIDVEAPMDDDEEDDIPQVPHLQWDVSVHSVRIS</sequence>
<accession>A0ABP0KPG0</accession>
<evidence type="ECO:0000256" key="1">
    <source>
        <dbReference type="SAM" id="MobiDB-lite"/>
    </source>
</evidence>
<organism evidence="3 4">
    <name type="scientific">Durusdinium trenchii</name>
    <dbReference type="NCBI Taxonomy" id="1381693"/>
    <lineage>
        <taxon>Eukaryota</taxon>
        <taxon>Sar</taxon>
        <taxon>Alveolata</taxon>
        <taxon>Dinophyceae</taxon>
        <taxon>Suessiales</taxon>
        <taxon>Symbiodiniaceae</taxon>
        <taxon>Durusdinium</taxon>
    </lineage>
</organism>
<feature type="transmembrane region" description="Helical" evidence="2">
    <location>
        <begin position="33"/>
        <end position="55"/>
    </location>
</feature>
<protein>
    <submittedName>
        <fullName evidence="3">Uncharacterized protein</fullName>
    </submittedName>
</protein>
<proteinExistence type="predicted"/>
<feature type="region of interest" description="Disordered" evidence="1">
    <location>
        <begin position="526"/>
        <end position="547"/>
    </location>
</feature>
<name>A0ABP0KPG0_9DINO</name>
<feature type="transmembrane region" description="Helical" evidence="2">
    <location>
        <begin position="67"/>
        <end position="89"/>
    </location>
</feature>
<feature type="transmembrane region" description="Helical" evidence="2">
    <location>
        <begin position="126"/>
        <end position="144"/>
    </location>
</feature>
<keyword evidence="2" id="KW-0472">Membrane</keyword>
<keyword evidence="2" id="KW-1133">Transmembrane helix</keyword>
<comment type="caution">
    <text evidence="3">The sequence shown here is derived from an EMBL/GenBank/DDBJ whole genome shotgun (WGS) entry which is preliminary data.</text>
</comment>
<keyword evidence="4" id="KW-1185">Reference proteome</keyword>
<dbReference type="Proteomes" id="UP001642484">
    <property type="component" value="Unassembled WGS sequence"/>
</dbReference>
<feature type="transmembrane region" description="Helical" evidence="2">
    <location>
        <begin position="151"/>
        <end position="168"/>
    </location>
</feature>